<dbReference type="Gene3D" id="3.40.50.2300">
    <property type="match status" value="3"/>
</dbReference>
<dbReference type="PANTHER" id="PTHR45339">
    <property type="entry name" value="HYBRID SIGNAL TRANSDUCTION HISTIDINE KINASE J"/>
    <property type="match status" value="1"/>
</dbReference>
<keyword evidence="10" id="KW-0812">Transmembrane</keyword>
<evidence type="ECO:0000256" key="7">
    <source>
        <dbReference type="ARBA" id="ARBA00023012"/>
    </source>
</evidence>
<dbReference type="InterPro" id="IPR036097">
    <property type="entry name" value="HisK_dim/P_sf"/>
</dbReference>
<proteinExistence type="predicted"/>
<dbReference type="Pfam" id="PF00512">
    <property type="entry name" value="HisKA"/>
    <property type="match status" value="1"/>
</dbReference>
<evidence type="ECO:0000256" key="10">
    <source>
        <dbReference type="SAM" id="Phobius"/>
    </source>
</evidence>
<evidence type="ECO:0000256" key="2">
    <source>
        <dbReference type="ARBA" id="ARBA00004370"/>
    </source>
</evidence>
<evidence type="ECO:0000259" key="11">
    <source>
        <dbReference type="PROSITE" id="PS50109"/>
    </source>
</evidence>
<dbReference type="InterPro" id="IPR001789">
    <property type="entry name" value="Sig_transdc_resp-reg_receiver"/>
</dbReference>
<dbReference type="CDD" id="cd19410">
    <property type="entry name" value="HK9-like_sensor"/>
    <property type="match status" value="1"/>
</dbReference>
<keyword evidence="7" id="KW-0902">Two-component regulatory system</keyword>
<dbReference type="InterPro" id="IPR007891">
    <property type="entry name" value="CHASE3"/>
</dbReference>
<dbReference type="EC" id="2.7.13.3" evidence="3"/>
<dbReference type="Pfam" id="PF05227">
    <property type="entry name" value="CHASE3"/>
    <property type="match status" value="1"/>
</dbReference>
<dbReference type="InterPro" id="IPR003594">
    <property type="entry name" value="HATPase_dom"/>
</dbReference>
<dbReference type="InterPro" id="IPR003018">
    <property type="entry name" value="GAF"/>
</dbReference>
<dbReference type="InterPro" id="IPR003661">
    <property type="entry name" value="HisK_dim/P_dom"/>
</dbReference>
<keyword evidence="10" id="KW-1133">Transmembrane helix</keyword>
<feature type="modified residue" description="4-aspartylphosphate" evidence="8">
    <location>
        <position position="859"/>
    </location>
</feature>
<dbReference type="InterPro" id="IPR029016">
    <property type="entry name" value="GAF-like_dom_sf"/>
</dbReference>
<keyword evidence="15" id="KW-1185">Reference proteome</keyword>
<evidence type="ECO:0000259" key="12">
    <source>
        <dbReference type="PROSITE" id="PS50110"/>
    </source>
</evidence>
<evidence type="ECO:0000256" key="3">
    <source>
        <dbReference type="ARBA" id="ARBA00012438"/>
    </source>
</evidence>
<evidence type="ECO:0000256" key="6">
    <source>
        <dbReference type="ARBA" id="ARBA00022777"/>
    </source>
</evidence>
<keyword evidence="4 8" id="KW-0597">Phosphoprotein</keyword>
<protein>
    <recommendedName>
        <fullName evidence="3">histidine kinase</fullName>
        <ecNumber evidence="3">2.7.13.3</ecNumber>
    </recommendedName>
</protein>
<feature type="domain" description="HAMP" evidence="13">
    <location>
        <begin position="220"/>
        <end position="272"/>
    </location>
</feature>
<dbReference type="CDD" id="cd00082">
    <property type="entry name" value="HisKA"/>
    <property type="match status" value="1"/>
</dbReference>
<dbReference type="Gene3D" id="6.10.340.10">
    <property type="match status" value="1"/>
</dbReference>
<dbReference type="InterPro" id="IPR003660">
    <property type="entry name" value="HAMP_dom"/>
</dbReference>
<gene>
    <name evidence="14" type="ORF">CLV42_114178</name>
</gene>
<sequence>MKATFKRNLLIGFGLSLLLLIVSSVASFFSIRNLLQSAYWVDHTNVVIYRLESTLSFMKDAETGQRGYLLTGDEDFLEPYRYAYDSVKVNLHILRRLTQDNPQQQVEIEKLESLMKDRQALLESTLRARRTGQSISFDSLQAGRRLMKDARELVGMMEDREKRLLESRTRNMDRVAGYTPVIIVIAALLALVITSVFYARVKKDYDERTRLQDVLEKKDRDISHRINIIRSIAENISAGDYSIRVNDEEKDALGGVSLSLNRMAASLEKAFNQLADKEWHQTGMAGLNDRMVGENDVNALAEDIIAFLTEYTNSQVGVLYLAGPDNTLELTGSFAFVPAENRRIIPVGQGLAGQCAASGKTMLLKEITPDNIIISYAAGEIRPANIIAVPVLYEGHIKGVVELASLSPYNHNELAFLEAATHNVGIAITTAENRRRMQELLEETQAQSEELQVQHGELENINTELEAQAQKLQASEEELRVQQEELQQANQELEERSRLLEDRNQVIVERNLEIQKKAEELEISTKYKSEFLANMSHELRTPLNSILLLSRLMAENNDKNLSTDQVESAQVIQSSGKGLLTLIDEILDLSKIEAGKMDLEIAHVPVHEICTDMEALFLPIAREKNLDLQVDIQADAPALIETDKMRLEQILKNLLSNALKFTARGVVTLQVASVPENDAFIRFSVKDTGIGIPADKQQIVFEAFQQADGSTRRKYGGTGLGLSISRELAKLLGGEIRLESEPGQGSEFIVTIPVHPQEEKEQTAPPTQQQADDVWKDALRAGDKRDDYIAAEIPEEIADDRNDLKPNDKVILIVEDDTKYAGILLDFTRKRGYKGIVAVRGDHGVEMAQRYKPAAILLDIVLPVQSGWQVMEALKSNPATRPIPVHIISSLEAKKESLQKGAVDFIDKPLALDQMPRIFQQLENALTRNPKKVLIVEENPKHAEALAYFLENFNVSTEITGNITSSVTALRKKDVNCVILDMGVPDQHAYETLETVKGNPGLENLPIIIFTGKNLSRAEENRIRQYADSIVIKTAHSYQRMLDEVALFLHLVEERADNKPGKKQHGPLKEVLEGKTVLIADDDVRNIFSLTKALEQHKMHIISALDGNEALQQLKNNPQVDIVLMDMMMPQMDGYETTRMIRETPEHKHLPILAVTAKTMLGDREKCIRAGASDYISKPVDIDQLVSLLRVWLYDNNRS</sequence>
<dbReference type="InterPro" id="IPR011006">
    <property type="entry name" value="CheY-like_superfamily"/>
</dbReference>
<dbReference type="PROSITE" id="PS50885">
    <property type="entry name" value="HAMP"/>
    <property type="match status" value="1"/>
</dbReference>
<evidence type="ECO:0000256" key="8">
    <source>
        <dbReference type="PROSITE-ProRule" id="PRU00169"/>
    </source>
</evidence>
<keyword evidence="10" id="KW-0472">Membrane</keyword>
<dbReference type="InterPro" id="IPR004358">
    <property type="entry name" value="Sig_transdc_His_kin-like_C"/>
</dbReference>
<dbReference type="InterPro" id="IPR005467">
    <property type="entry name" value="His_kinase_dom"/>
</dbReference>
<feature type="modified residue" description="4-aspartylphosphate" evidence="8">
    <location>
        <position position="1126"/>
    </location>
</feature>
<feature type="domain" description="Response regulatory" evidence="12">
    <location>
        <begin position="810"/>
        <end position="923"/>
    </location>
</feature>
<evidence type="ECO:0000259" key="13">
    <source>
        <dbReference type="PROSITE" id="PS50885"/>
    </source>
</evidence>
<dbReference type="Gene3D" id="1.10.287.130">
    <property type="match status" value="1"/>
</dbReference>
<keyword evidence="5" id="KW-0808">Transferase</keyword>
<dbReference type="SUPFAM" id="SSF55781">
    <property type="entry name" value="GAF domain-like"/>
    <property type="match status" value="1"/>
</dbReference>
<reference evidence="14 15" key="1">
    <citation type="submission" date="2018-03" db="EMBL/GenBank/DDBJ databases">
        <title>Genomic Encyclopedia of Archaeal and Bacterial Type Strains, Phase II (KMG-II): from individual species to whole genera.</title>
        <authorList>
            <person name="Goeker M."/>
        </authorList>
    </citation>
    <scope>NUCLEOTIDE SEQUENCE [LARGE SCALE GENOMIC DNA]</scope>
    <source>
        <strain evidence="14 15">DSM 18107</strain>
    </source>
</reference>
<keyword evidence="6 14" id="KW-0418">Kinase</keyword>
<name>A0A2P8FTI7_9BACT</name>
<comment type="caution">
    <text evidence="14">The sequence shown here is derived from an EMBL/GenBank/DDBJ whole genome shotgun (WGS) entry which is preliminary data.</text>
</comment>
<dbReference type="CDD" id="cd06225">
    <property type="entry name" value="HAMP"/>
    <property type="match status" value="1"/>
</dbReference>
<feature type="coiled-coil region" evidence="9">
    <location>
        <begin position="434"/>
        <end position="510"/>
    </location>
</feature>
<evidence type="ECO:0000313" key="14">
    <source>
        <dbReference type="EMBL" id="PSL25029.1"/>
    </source>
</evidence>
<dbReference type="GO" id="GO:0000155">
    <property type="term" value="F:phosphorelay sensor kinase activity"/>
    <property type="evidence" value="ECO:0007669"/>
    <property type="project" value="InterPro"/>
</dbReference>
<evidence type="ECO:0000256" key="1">
    <source>
        <dbReference type="ARBA" id="ARBA00000085"/>
    </source>
</evidence>
<dbReference type="Proteomes" id="UP000240978">
    <property type="component" value="Unassembled WGS sequence"/>
</dbReference>
<organism evidence="14 15">
    <name type="scientific">Chitinophaga ginsengisoli</name>
    <dbReference type="NCBI Taxonomy" id="363837"/>
    <lineage>
        <taxon>Bacteria</taxon>
        <taxon>Pseudomonadati</taxon>
        <taxon>Bacteroidota</taxon>
        <taxon>Chitinophagia</taxon>
        <taxon>Chitinophagales</taxon>
        <taxon>Chitinophagaceae</taxon>
        <taxon>Chitinophaga</taxon>
    </lineage>
</organism>
<dbReference type="Pfam" id="PF00072">
    <property type="entry name" value="Response_reg"/>
    <property type="match status" value="3"/>
</dbReference>
<dbReference type="SMART" id="SM00448">
    <property type="entry name" value="REC"/>
    <property type="match status" value="3"/>
</dbReference>
<dbReference type="Pfam" id="PF02518">
    <property type="entry name" value="HATPase_c"/>
    <property type="match status" value="1"/>
</dbReference>
<dbReference type="Gene3D" id="3.30.565.10">
    <property type="entry name" value="Histidine kinase-like ATPase, C-terminal domain"/>
    <property type="match status" value="1"/>
</dbReference>
<dbReference type="CDD" id="cd17546">
    <property type="entry name" value="REC_hyHK_CKI1_RcsC-like"/>
    <property type="match status" value="1"/>
</dbReference>
<evidence type="ECO:0000256" key="5">
    <source>
        <dbReference type="ARBA" id="ARBA00022679"/>
    </source>
</evidence>
<dbReference type="CDD" id="cd16922">
    <property type="entry name" value="HATPase_EvgS-ArcB-TorS-like"/>
    <property type="match status" value="1"/>
</dbReference>
<dbReference type="EMBL" id="PYGK01000014">
    <property type="protein sequence ID" value="PSL25029.1"/>
    <property type="molecule type" value="Genomic_DNA"/>
</dbReference>
<dbReference type="Pfam" id="PF13185">
    <property type="entry name" value="GAF_2"/>
    <property type="match status" value="1"/>
</dbReference>
<evidence type="ECO:0000313" key="15">
    <source>
        <dbReference type="Proteomes" id="UP000240978"/>
    </source>
</evidence>
<dbReference type="PROSITE" id="PS50109">
    <property type="entry name" value="HIS_KIN"/>
    <property type="match status" value="1"/>
</dbReference>
<dbReference type="SUPFAM" id="SSF55874">
    <property type="entry name" value="ATPase domain of HSP90 chaperone/DNA topoisomerase II/histidine kinase"/>
    <property type="match status" value="1"/>
</dbReference>
<feature type="domain" description="Response regulatory" evidence="12">
    <location>
        <begin position="932"/>
        <end position="1048"/>
    </location>
</feature>
<keyword evidence="9" id="KW-0175">Coiled coil</keyword>
<feature type="domain" description="Histidine kinase" evidence="11">
    <location>
        <begin position="534"/>
        <end position="756"/>
    </location>
</feature>
<dbReference type="PRINTS" id="PR00344">
    <property type="entry name" value="BCTRLSENSOR"/>
</dbReference>
<dbReference type="SMART" id="SM00388">
    <property type="entry name" value="HisKA"/>
    <property type="match status" value="1"/>
</dbReference>
<dbReference type="AlphaFoldDB" id="A0A2P8FTI7"/>
<dbReference type="SMART" id="SM00387">
    <property type="entry name" value="HATPase_c"/>
    <property type="match status" value="1"/>
</dbReference>
<comment type="subcellular location">
    <subcellularLocation>
        <location evidence="2">Membrane</location>
    </subcellularLocation>
</comment>
<dbReference type="RefSeq" id="WP_170117657.1">
    <property type="nucleotide sequence ID" value="NZ_PYGK01000014.1"/>
</dbReference>
<dbReference type="FunFam" id="3.30.565.10:FF:000010">
    <property type="entry name" value="Sensor histidine kinase RcsC"/>
    <property type="match status" value="1"/>
</dbReference>
<comment type="catalytic activity">
    <reaction evidence="1">
        <text>ATP + protein L-histidine = ADP + protein N-phospho-L-histidine.</text>
        <dbReference type="EC" id="2.7.13.3"/>
    </reaction>
</comment>
<dbReference type="GO" id="GO:0016020">
    <property type="term" value="C:membrane"/>
    <property type="evidence" value="ECO:0007669"/>
    <property type="project" value="UniProtKB-SubCell"/>
</dbReference>
<dbReference type="SUPFAM" id="SSF52172">
    <property type="entry name" value="CheY-like"/>
    <property type="match status" value="3"/>
</dbReference>
<evidence type="ECO:0000256" key="9">
    <source>
        <dbReference type="SAM" id="Coils"/>
    </source>
</evidence>
<dbReference type="SUPFAM" id="SSF47384">
    <property type="entry name" value="Homodimeric domain of signal transducing histidine kinase"/>
    <property type="match status" value="1"/>
</dbReference>
<feature type="modified residue" description="4-aspartylphosphate" evidence="8">
    <location>
        <position position="981"/>
    </location>
</feature>
<feature type="domain" description="Response regulatory" evidence="12">
    <location>
        <begin position="1076"/>
        <end position="1193"/>
    </location>
</feature>
<dbReference type="SMART" id="SM00304">
    <property type="entry name" value="HAMP"/>
    <property type="match status" value="1"/>
</dbReference>
<dbReference type="PANTHER" id="PTHR45339:SF1">
    <property type="entry name" value="HYBRID SIGNAL TRANSDUCTION HISTIDINE KINASE J"/>
    <property type="match status" value="1"/>
</dbReference>
<dbReference type="SMART" id="SM00065">
    <property type="entry name" value="GAF"/>
    <property type="match status" value="1"/>
</dbReference>
<dbReference type="Gene3D" id="3.30.450.40">
    <property type="match status" value="1"/>
</dbReference>
<feature type="transmembrane region" description="Helical" evidence="10">
    <location>
        <begin position="177"/>
        <end position="199"/>
    </location>
</feature>
<evidence type="ECO:0000256" key="4">
    <source>
        <dbReference type="ARBA" id="ARBA00022553"/>
    </source>
</evidence>
<dbReference type="PROSITE" id="PS50110">
    <property type="entry name" value="RESPONSE_REGULATORY"/>
    <property type="match status" value="3"/>
</dbReference>
<accession>A0A2P8FTI7</accession>
<dbReference type="InterPro" id="IPR036890">
    <property type="entry name" value="HATPase_C_sf"/>
</dbReference>